<evidence type="ECO:0000256" key="2">
    <source>
        <dbReference type="ARBA" id="ARBA00009448"/>
    </source>
</evidence>
<evidence type="ECO:0000313" key="13">
    <source>
        <dbReference type="EMBL" id="KAJ8945079.1"/>
    </source>
</evidence>
<keyword evidence="3" id="KW-0677">Repeat</keyword>
<dbReference type="GO" id="GO:0006289">
    <property type="term" value="P:nucleotide-excision repair"/>
    <property type="evidence" value="ECO:0007669"/>
    <property type="project" value="InterPro"/>
</dbReference>
<gene>
    <name evidence="13" type="ORF">NQ318_005259</name>
</gene>
<dbReference type="Gene3D" id="2.30.29.30">
    <property type="entry name" value="Pleckstrin-homology domain (PH domain)/Phosphotyrosine-binding domain (PTB)"/>
    <property type="match status" value="1"/>
</dbReference>
<feature type="domain" description="BSD" evidence="12">
    <location>
        <begin position="180"/>
        <end position="232"/>
    </location>
</feature>
<evidence type="ECO:0000256" key="11">
    <source>
        <dbReference type="SAM" id="MobiDB-lite"/>
    </source>
</evidence>
<comment type="caution">
    <text evidence="13">The sequence shown here is derived from an EMBL/GenBank/DDBJ whole genome shotgun (WGS) entry which is preliminary data.</text>
</comment>
<evidence type="ECO:0000256" key="1">
    <source>
        <dbReference type="ARBA" id="ARBA00004123"/>
    </source>
</evidence>
<dbReference type="Pfam" id="PF03909">
    <property type="entry name" value="BSD"/>
    <property type="match status" value="1"/>
</dbReference>
<dbReference type="FunFam" id="2.30.29.30:FF:000115">
    <property type="entry name" value="General transcription factor IIH subunit 1"/>
    <property type="match status" value="1"/>
</dbReference>
<evidence type="ECO:0000256" key="5">
    <source>
        <dbReference type="ARBA" id="ARBA00023015"/>
    </source>
</evidence>
<feature type="region of interest" description="Disordered" evidence="11">
    <location>
        <begin position="316"/>
        <end position="352"/>
    </location>
</feature>
<dbReference type="SUPFAM" id="SSF50729">
    <property type="entry name" value="PH domain-like"/>
    <property type="match status" value="1"/>
</dbReference>
<reference evidence="13" key="1">
    <citation type="journal article" date="2023" name="Insect Mol. Biol.">
        <title>Genome sequencing provides insights into the evolution of gene families encoding plant cell wall-degrading enzymes in longhorned beetles.</title>
        <authorList>
            <person name="Shin N.R."/>
            <person name="Okamura Y."/>
            <person name="Kirsch R."/>
            <person name="Pauchet Y."/>
        </authorList>
    </citation>
    <scope>NUCLEOTIDE SEQUENCE</scope>
    <source>
        <strain evidence="13">AMC_N1</strain>
    </source>
</reference>
<keyword evidence="4" id="KW-0227">DNA damage</keyword>
<evidence type="ECO:0000256" key="9">
    <source>
        <dbReference type="ARBA" id="ARBA00057028"/>
    </source>
</evidence>
<sequence>MSTSMEDVLLQVPQVRYKKGDGSLFLMDQRLIWMVENRDTVAVSHPYADIKSQKISPEGKAKVQLQVVLHNGVSSTFHFTNKNGLQAQLADRDKVKEMLQTLLPKFKRKVDRELEEKNKLLSSNPALLQLYKDLVMTEVVSSEEFWSQHAQQYTQKQKQQPQDIGVSGAFLADIKPQTDGCNGLKYNITPDIIECIFKTYPAVKKKYVDNVPSKLTESQFWTKFFQSHYFHRDRKYAESKDIFTECGKIDDQEMKRDIQTGVDDPLVNLTEFEDKTLGEGYGSIGEKPSSNTGTVSQAMIKRFNQHSIMVLKATKNKVNDTPVQNGTEPKTANTNGMSVNNDEKREDGPVERYLHGPMPDSAAEYLNPNEVSSVLRGVLQESKQWTHRHPSNMLVSPAAAVGALGELSPGGALMRGFQEQSLAQLVPPDIEKEVRNLYLALCELLNHFWRCFPPTTANTEAKLMKMHDALNRWQQVMYTLTQASPTPVLLLLRPSAGQAPGIKCKNMMLSVSVAQRRLCCRRLRRQWTGTGAAVQHRCTPASSALDRLIRELSPLSHHLTKHLNQLLNAAYQKFNNWQKLKGR</sequence>
<comment type="subcellular location">
    <subcellularLocation>
        <location evidence="1">Nucleus</location>
    </subcellularLocation>
</comment>
<keyword evidence="5" id="KW-0805">Transcription regulation</keyword>
<dbReference type="Pfam" id="PF08567">
    <property type="entry name" value="PH_TFIIH"/>
    <property type="match status" value="1"/>
</dbReference>
<evidence type="ECO:0000256" key="8">
    <source>
        <dbReference type="ARBA" id="ARBA00023242"/>
    </source>
</evidence>
<dbReference type="PROSITE" id="PS50858">
    <property type="entry name" value="BSD"/>
    <property type="match status" value="2"/>
</dbReference>
<organism evidence="13 14">
    <name type="scientific">Aromia moschata</name>
    <dbReference type="NCBI Taxonomy" id="1265417"/>
    <lineage>
        <taxon>Eukaryota</taxon>
        <taxon>Metazoa</taxon>
        <taxon>Ecdysozoa</taxon>
        <taxon>Arthropoda</taxon>
        <taxon>Hexapoda</taxon>
        <taxon>Insecta</taxon>
        <taxon>Pterygota</taxon>
        <taxon>Neoptera</taxon>
        <taxon>Endopterygota</taxon>
        <taxon>Coleoptera</taxon>
        <taxon>Polyphaga</taxon>
        <taxon>Cucujiformia</taxon>
        <taxon>Chrysomeloidea</taxon>
        <taxon>Cerambycidae</taxon>
        <taxon>Cerambycinae</taxon>
        <taxon>Callichromatini</taxon>
        <taxon>Aromia</taxon>
    </lineage>
</organism>
<evidence type="ECO:0000256" key="6">
    <source>
        <dbReference type="ARBA" id="ARBA00023163"/>
    </source>
</evidence>
<keyword evidence="8" id="KW-0539">Nucleus</keyword>
<proteinExistence type="inferred from homology"/>
<evidence type="ECO:0000256" key="10">
    <source>
        <dbReference type="ARBA" id="ARBA00070129"/>
    </source>
</evidence>
<dbReference type="Proteomes" id="UP001162162">
    <property type="component" value="Unassembled WGS sequence"/>
</dbReference>
<keyword evidence="7" id="KW-0234">DNA repair</keyword>
<dbReference type="GO" id="GO:0000439">
    <property type="term" value="C:transcription factor TFIIH core complex"/>
    <property type="evidence" value="ECO:0007669"/>
    <property type="project" value="InterPro"/>
</dbReference>
<dbReference type="CDD" id="cd13229">
    <property type="entry name" value="PH_TFIIH"/>
    <property type="match status" value="1"/>
</dbReference>
<dbReference type="SUPFAM" id="SSF140383">
    <property type="entry name" value="BSD domain-like"/>
    <property type="match status" value="2"/>
</dbReference>
<evidence type="ECO:0000259" key="12">
    <source>
        <dbReference type="PROSITE" id="PS50858"/>
    </source>
</evidence>
<dbReference type="InterPro" id="IPR011993">
    <property type="entry name" value="PH-like_dom_sf"/>
</dbReference>
<accession>A0AAV8Y3L8</accession>
<dbReference type="EMBL" id="JAPWTK010000228">
    <property type="protein sequence ID" value="KAJ8945079.1"/>
    <property type="molecule type" value="Genomic_DNA"/>
</dbReference>
<dbReference type="InterPro" id="IPR027079">
    <property type="entry name" value="Tfb1/GTF2H1"/>
</dbReference>
<dbReference type="InterPro" id="IPR035925">
    <property type="entry name" value="BSD_dom_sf"/>
</dbReference>
<comment type="function">
    <text evidence="9">Component of the general transcription and DNA repair factor IIH (TFIIH) core complex, which is involved in general and transcription-coupled nucleotide excision repair (NER) of damaged DNA and, when complexed to CAK, in RNA transcription by RNA polymerase II. In NER, TFIIH acts by opening DNA around the lesion to allow the excision of the damaged oligonucleotide and its replacement by a new DNA fragment. In transcription, TFIIH has an essential role in transcription initiation. When the pre-initiation complex (PIC) has been established, TFIIH is required for promoter opening and promoter escape. Phosphorylation of the C-terminal tail (CTD) of the largest subunit of RNA polymerase II by the kinase module CAK controls the initiation of transcription.</text>
</comment>
<dbReference type="AlphaFoldDB" id="A0AAV8Y3L8"/>
<comment type="similarity">
    <text evidence="2">Belongs to the TFB1 family.</text>
</comment>
<protein>
    <recommendedName>
        <fullName evidence="10">General transcription factor IIH subunit 1</fullName>
    </recommendedName>
</protein>
<feature type="compositionally biased region" description="Basic and acidic residues" evidence="11">
    <location>
        <begin position="341"/>
        <end position="352"/>
    </location>
</feature>
<dbReference type="SMART" id="SM00751">
    <property type="entry name" value="BSD"/>
    <property type="match status" value="2"/>
</dbReference>
<dbReference type="Gene3D" id="6.10.140.1200">
    <property type="match status" value="1"/>
</dbReference>
<dbReference type="PANTHER" id="PTHR12856">
    <property type="entry name" value="TRANSCRIPTION INITIATION FACTOR IIH-RELATED"/>
    <property type="match status" value="1"/>
</dbReference>
<name>A0AAV8Y3L8_9CUCU</name>
<keyword evidence="14" id="KW-1185">Reference proteome</keyword>
<feature type="domain" description="BSD" evidence="12">
    <location>
        <begin position="102"/>
        <end position="157"/>
    </location>
</feature>
<evidence type="ECO:0000256" key="4">
    <source>
        <dbReference type="ARBA" id="ARBA00022763"/>
    </source>
</evidence>
<dbReference type="GO" id="GO:0006351">
    <property type="term" value="P:DNA-templated transcription"/>
    <property type="evidence" value="ECO:0007669"/>
    <property type="project" value="InterPro"/>
</dbReference>
<evidence type="ECO:0000313" key="14">
    <source>
        <dbReference type="Proteomes" id="UP001162162"/>
    </source>
</evidence>
<dbReference type="InterPro" id="IPR005607">
    <property type="entry name" value="BSD_dom"/>
</dbReference>
<feature type="compositionally biased region" description="Polar residues" evidence="11">
    <location>
        <begin position="319"/>
        <end position="340"/>
    </location>
</feature>
<dbReference type="InterPro" id="IPR013876">
    <property type="entry name" value="TFIIH_BTF_p62_N"/>
</dbReference>
<evidence type="ECO:0000256" key="7">
    <source>
        <dbReference type="ARBA" id="ARBA00023204"/>
    </source>
</evidence>
<keyword evidence="6" id="KW-0804">Transcription</keyword>
<evidence type="ECO:0000256" key="3">
    <source>
        <dbReference type="ARBA" id="ARBA00022737"/>
    </source>
</evidence>